<name>A0A9P8TBJ1_WICPI</name>
<protein>
    <submittedName>
        <fullName evidence="1">Uncharacterized protein</fullName>
    </submittedName>
</protein>
<evidence type="ECO:0000313" key="2">
    <source>
        <dbReference type="Proteomes" id="UP000774326"/>
    </source>
</evidence>
<gene>
    <name evidence="1" type="ORF">WICPIJ_010068</name>
</gene>
<reference evidence="1" key="2">
    <citation type="submission" date="2021-01" db="EMBL/GenBank/DDBJ databases">
        <authorList>
            <person name="Schikora-Tamarit M.A."/>
        </authorList>
    </citation>
    <scope>NUCLEOTIDE SEQUENCE</scope>
    <source>
        <strain evidence="1">CBS2887</strain>
    </source>
</reference>
<dbReference type="Proteomes" id="UP000774326">
    <property type="component" value="Unassembled WGS sequence"/>
</dbReference>
<keyword evidence="2" id="KW-1185">Reference proteome</keyword>
<comment type="caution">
    <text evidence="1">The sequence shown here is derived from an EMBL/GenBank/DDBJ whole genome shotgun (WGS) entry which is preliminary data.</text>
</comment>
<dbReference type="EMBL" id="JAEUBG010005835">
    <property type="protein sequence ID" value="KAH3672216.1"/>
    <property type="molecule type" value="Genomic_DNA"/>
</dbReference>
<accession>A0A9P8TBJ1</accession>
<proteinExistence type="predicted"/>
<reference evidence="1" key="1">
    <citation type="journal article" date="2021" name="Open Biol.">
        <title>Shared evolutionary footprints suggest mitochondrial oxidative damage underlies multiple complex I losses in fungi.</title>
        <authorList>
            <person name="Schikora-Tamarit M.A."/>
            <person name="Marcet-Houben M."/>
            <person name="Nosek J."/>
            <person name="Gabaldon T."/>
        </authorList>
    </citation>
    <scope>NUCLEOTIDE SEQUENCE</scope>
    <source>
        <strain evidence="1">CBS2887</strain>
    </source>
</reference>
<dbReference type="AlphaFoldDB" id="A0A9P8TBJ1"/>
<evidence type="ECO:0000313" key="1">
    <source>
        <dbReference type="EMBL" id="KAH3672216.1"/>
    </source>
</evidence>
<organism evidence="1 2">
    <name type="scientific">Wickerhamomyces pijperi</name>
    <name type="common">Yeast</name>
    <name type="synonym">Pichia pijperi</name>
    <dbReference type="NCBI Taxonomy" id="599730"/>
    <lineage>
        <taxon>Eukaryota</taxon>
        <taxon>Fungi</taxon>
        <taxon>Dikarya</taxon>
        <taxon>Ascomycota</taxon>
        <taxon>Saccharomycotina</taxon>
        <taxon>Saccharomycetes</taxon>
        <taxon>Phaffomycetales</taxon>
        <taxon>Wickerhamomycetaceae</taxon>
        <taxon>Wickerhamomyces</taxon>
    </lineage>
</organism>
<sequence length="88" mass="9410">MSVVLLKDEEGEEIEGSEIEEEIMNAGIESNEEIVLLELDSGSLPADEEVEEEDLAVAVFVDEAGRCSTGGYRLVCCCVDGTNCCCCA</sequence>